<evidence type="ECO:0000313" key="3">
    <source>
        <dbReference type="Proteomes" id="UP000078200"/>
    </source>
</evidence>
<dbReference type="VEuPathDB" id="VectorBase:GAUT039788"/>
<proteinExistence type="predicted"/>
<protein>
    <submittedName>
        <fullName evidence="2">Uncharacterized protein</fullName>
    </submittedName>
</protein>
<sequence>MELLECLEDKLFLETEVLLGKEARIRNQKLLSWSIFITNVPEDKISAEQVLQKQQFGIKYHDNYLATTIHKWAASEISDSIAFCIIGCGNCKIGYQDVANSFNITKEEIDQGNIASIESKINSEAEKSGSEFLKLISRMDQSLKEQSEKSIVQILDSSAEEMLRSFCGQCNSPVQGSNSPEHEEVSASSASPATEGPETSVNPDPLSA</sequence>
<evidence type="ECO:0000256" key="1">
    <source>
        <dbReference type="SAM" id="MobiDB-lite"/>
    </source>
</evidence>
<name>A0A1A9VKI3_GLOAU</name>
<dbReference type="EnsemblMetazoa" id="GAUT039788-RA">
    <property type="protein sequence ID" value="GAUT039788-PA"/>
    <property type="gene ID" value="GAUT039788"/>
</dbReference>
<dbReference type="AlphaFoldDB" id="A0A1A9VKI3"/>
<keyword evidence="3" id="KW-1185">Reference proteome</keyword>
<reference evidence="2" key="1">
    <citation type="submission" date="2020-05" db="UniProtKB">
        <authorList>
            <consortium name="EnsemblMetazoa"/>
        </authorList>
    </citation>
    <scope>IDENTIFICATION</scope>
    <source>
        <strain evidence="2">TTRI</strain>
    </source>
</reference>
<accession>A0A1A9VKI3</accession>
<feature type="compositionally biased region" description="Polar residues" evidence="1">
    <location>
        <begin position="186"/>
        <end position="202"/>
    </location>
</feature>
<evidence type="ECO:0000313" key="2">
    <source>
        <dbReference type="EnsemblMetazoa" id="GAUT039788-PA"/>
    </source>
</evidence>
<organism evidence="2 3">
    <name type="scientific">Glossina austeni</name>
    <name type="common">Savannah tsetse fly</name>
    <dbReference type="NCBI Taxonomy" id="7395"/>
    <lineage>
        <taxon>Eukaryota</taxon>
        <taxon>Metazoa</taxon>
        <taxon>Ecdysozoa</taxon>
        <taxon>Arthropoda</taxon>
        <taxon>Hexapoda</taxon>
        <taxon>Insecta</taxon>
        <taxon>Pterygota</taxon>
        <taxon>Neoptera</taxon>
        <taxon>Endopterygota</taxon>
        <taxon>Diptera</taxon>
        <taxon>Brachycera</taxon>
        <taxon>Muscomorpha</taxon>
        <taxon>Hippoboscoidea</taxon>
        <taxon>Glossinidae</taxon>
        <taxon>Glossina</taxon>
    </lineage>
</organism>
<dbReference type="Proteomes" id="UP000078200">
    <property type="component" value="Unassembled WGS sequence"/>
</dbReference>
<feature type="region of interest" description="Disordered" evidence="1">
    <location>
        <begin position="173"/>
        <end position="208"/>
    </location>
</feature>